<reference evidence="4 5" key="1">
    <citation type="submission" date="2017-07" db="EMBL/GenBank/DDBJ databases">
        <title>Acidovorax KNDSW TSA 6 genome sequence and assembly.</title>
        <authorList>
            <person name="Mayilraj S."/>
        </authorList>
    </citation>
    <scope>NUCLEOTIDE SEQUENCE [LARGE SCALE GENOMIC DNA]</scope>
    <source>
        <strain evidence="4 5">KNDSW-TSA6</strain>
    </source>
</reference>
<dbReference type="GO" id="GO:0043709">
    <property type="term" value="P:cell adhesion involved in single-species biofilm formation"/>
    <property type="evidence" value="ECO:0007669"/>
    <property type="project" value="TreeGrafter"/>
</dbReference>
<dbReference type="InterPro" id="IPR050469">
    <property type="entry name" value="Diguanylate_Cyclase"/>
</dbReference>
<organism evidence="4 5">
    <name type="scientific">Acidovorax kalamii</name>
    <dbReference type="NCBI Taxonomy" id="2004485"/>
    <lineage>
        <taxon>Bacteria</taxon>
        <taxon>Pseudomonadati</taxon>
        <taxon>Pseudomonadota</taxon>
        <taxon>Betaproteobacteria</taxon>
        <taxon>Burkholderiales</taxon>
        <taxon>Comamonadaceae</taxon>
        <taxon>Acidovorax</taxon>
    </lineage>
</organism>
<comment type="caution">
    <text evidence="4">The sequence shown here is derived from an EMBL/GenBank/DDBJ whole genome shotgun (WGS) entry which is preliminary data.</text>
</comment>
<dbReference type="AlphaFoldDB" id="A0A235EJY7"/>
<dbReference type="PROSITE" id="PS50887">
    <property type="entry name" value="GGDEF"/>
    <property type="match status" value="1"/>
</dbReference>
<dbReference type="FunFam" id="3.30.70.270:FF:000001">
    <property type="entry name" value="Diguanylate cyclase domain protein"/>
    <property type="match status" value="1"/>
</dbReference>
<accession>A0A235EJY7</accession>
<keyword evidence="5" id="KW-1185">Reference proteome</keyword>
<protein>
    <recommendedName>
        <fullName evidence="1">diguanylate cyclase</fullName>
        <ecNumber evidence="1">2.7.7.65</ecNumber>
    </recommendedName>
</protein>
<comment type="catalytic activity">
    <reaction evidence="2">
        <text>2 GTP = 3',3'-c-di-GMP + 2 diphosphate</text>
        <dbReference type="Rhea" id="RHEA:24898"/>
        <dbReference type="ChEBI" id="CHEBI:33019"/>
        <dbReference type="ChEBI" id="CHEBI:37565"/>
        <dbReference type="ChEBI" id="CHEBI:58805"/>
        <dbReference type="EC" id="2.7.7.65"/>
    </reaction>
</comment>
<dbReference type="Gene3D" id="3.30.70.270">
    <property type="match status" value="1"/>
</dbReference>
<feature type="domain" description="GGDEF" evidence="3">
    <location>
        <begin position="209"/>
        <end position="346"/>
    </location>
</feature>
<gene>
    <name evidence="4" type="ORF">CBY09_18345</name>
</gene>
<dbReference type="PANTHER" id="PTHR45138:SF9">
    <property type="entry name" value="DIGUANYLATE CYCLASE DGCM-RELATED"/>
    <property type="match status" value="1"/>
</dbReference>
<sequence length="346" mass="38643">MSPERERLTRMLFDEYIAMYAARDLRLLDRFSDNFSGFSGSSDRLVKTRAEWIETTRQDFLQVPQPIVIEMLDLFTQELGDDLLAATAFFHIHLPIPDALFARETARKVVLFRREAGAGQESGDWKIVHVSVSIPYGTAQGDEVYPIEELRQRNRELEALVAERTQALAQVNHRLELLSNTDGLTGIANRRHFDDALAREWARAQRAAAPLALILLDVDVFKHFNDHYGHLAGDACLRTLATTLAQVGARREGELAARFGGEEFVVLLPGSDLAAAAEVARHVQEAIHQLALPHEGAPHGIVTVSFGVASLQPQRDQLPEELVRRADRAMYRAKQGGRNRIELAAA</sequence>
<dbReference type="OrthoDB" id="9813903at2"/>
<dbReference type="EMBL" id="NOIG01000011">
    <property type="protein sequence ID" value="OYD48775.1"/>
    <property type="molecule type" value="Genomic_DNA"/>
</dbReference>
<dbReference type="InterPro" id="IPR000160">
    <property type="entry name" value="GGDEF_dom"/>
</dbReference>
<dbReference type="Pfam" id="PF00990">
    <property type="entry name" value="GGDEF"/>
    <property type="match status" value="1"/>
</dbReference>
<dbReference type="Gene3D" id="3.10.450.50">
    <property type="match status" value="1"/>
</dbReference>
<name>A0A235EJY7_9BURK</name>
<dbReference type="GO" id="GO:0016829">
    <property type="term" value="F:lyase activity"/>
    <property type="evidence" value="ECO:0007669"/>
    <property type="project" value="UniProtKB-KW"/>
</dbReference>
<dbReference type="CDD" id="cd01949">
    <property type="entry name" value="GGDEF"/>
    <property type="match status" value="1"/>
</dbReference>
<dbReference type="GO" id="GO:0052621">
    <property type="term" value="F:diguanylate cyclase activity"/>
    <property type="evidence" value="ECO:0007669"/>
    <property type="project" value="UniProtKB-EC"/>
</dbReference>
<keyword evidence="4" id="KW-0456">Lyase</keyword>
<evidence type="ECO:0000259" key="3">
    <source>
        <dbReference type="PROSITE" id="PS50887"/>
    </source>
</evidence>
<dbReference type="InterPro" id="IPR043128">
    <property type="entry name" value="Rev_trsase/Diguanyl_cyclase"/>
</dbReference>
<dbReference type="EC" id="2.7.7.65" evidence="1"/>
<dbReference type="InterPro" id="IPR032710">
    <property type="entry name" value="NTF2-like_dom_sf"/>
</dbReference>
<dbReference type="InterPro" id="IPR037401">
    <property type="entry name" value="SnoaL-like"/>
</dbReference>
<dbReference type="PANTHER" id="PTHR45138">
    <property type="entry name" value="REGULATORY COMPONENTS OF SENSORY TRANSDUCTION SYSTEM"/>
    <property type="match status" value="1"/>
</dbReference>
<evidence type="ECO:0000256" key="1">
    <source>
        <dbReference type="ARBA" id="ARBA00012528"/>
    </source>
</evidence>
<dbReference type="InterPro" id="IPR029787">
    <property type="entry name" value="Nucleotide_cyclase"/>
</dbReference>
<dbReference type="SUPFAM" id="SSF55073">
    <property type="entry name" value="Nucleotide cyclase"/>
    <property type="match status" value="1"/>
</dbReference>
<dbReference type="SMART" id="SM00267">
    <property type="entry name" value="GGDEF"/>
    <property type="match status" value="1"/>
</dbReference>
<evidence type="ECO:0000256" key="2">
    <source>
        <dbReference type="ARBA" id="ARBA00034247"/>
    </source>
</evidence>
<proteinExistence type="predicted"/>
<dbReference type="GO" id="GO:1902201">
    <property type="term" value="P:negative regulation of bacterial-type flagellum-dependent cell motility"/>
    <property type="evidence" value="ECO:0007669"/>
    <property type="project" value="TreeGrafter"/>
</dbReference>
<evidence type="ECO:0000313" key="4">
    <source>
        <dbReference type="EMBL" id="OYD48775.1"/>
    </source>
</evidence>
<dbReference type="Proteomes" id="UP000215441">
    <property type="component" value="Unassembled WGS sequence"/>
</dbReference>
<evidence type="ECO:0000313" key="5">
    <source>
        <dbReference type="Proteomes" id="UP000215441"/>
    </source>
</evidence>
<dbReference type="RefSeq" id="WP_094291004.1">
    <property type="nucleotide sequence ID" value="NZ_NOIG01000011.1"/>
</dbReference>
<dbReference type="SUPFAM" id="SSF54427">
    <property type="entry name" value="NTF2-like"/>
    <property type="match status" value="1"/>
</dbReference>
<dbReference type="NCBIfam" id="TIGR00254">
    <property type="entry name" value="GGDEF"/>
    <property type="match status" value="1"/>
</dbReference>
<dbReference type="Pfam" id="PF13474">
    <property type="entry name" value="SnoaL_3"/>
    <property type="match status" value="1"/>
</dbReference>
<dbReference type="GO" id="GO:0005886">
    <property type="term" value="C:plasma membrane"/>
    <property type="evidence" value="ECO:0007669"/>
    <property type="project" value="TreeGrafter"/>
</dbReference>